<dbReference type="VEuPathDB" id="VectorBase:AATE000914"/>
<evidence type="ECO:0000313" key="2">
    <source>
        <dbReference type="EnsemblMetazoa" id="AATE000914-PA.1"/>
    </source>
</evidence>
<dbReference type="PROSITE" id="PS51155">
    <property type="entry name" value="CHIT_BIND_RR_2"/>
    <property type="match status" value="1"/>
</dbReference>
<dbReference type="GO" id="GO:0008010">
    <property type="term" value="F:structural constituent of chitin-based larval cuticle"/>
    <property type="evidence" value="ECO:0007669"/>
    <property type="project" value="TreeGrafter"/>
</dbReference>
<keyword evidence="1" id="KW-0193">Cuticle</keyword>
<dbReference type="AlphaFoldDB" id="A0A182IKK8"/>
<sequence length="150" mass="16707">LETGRTYFWHHRFPSTMNRESGICLVVLLHLILSIAARPTTDVGHNFDHYEVTIDERGGQSFSYKTKDGQWRDETVEVDGTTGKLKISGWYRYTGPDGEIYQVKYVADENGFRPLGTHLPGADLSDPNAFGVFSPLADGVSRTVLLSLVG</sequence>
<protein>
    <submittedName>
        <fullName evidence="2">Uncharacterized protein</fullName>
    </submittedName>
</protein>
<proteinExistence type="predicted"/>
<reference evidence="2" key="1">
    <citation type="submission" date="2022-08" db="UniProtKB">
        <authorList>
            <consortium name="EnsemblMetazoa"/>
        </authorList>
    </citation>
    <scope>IDENTIFICATION</scope>
    <source>
        <strain evidence="2">EBRO</strain>
    </source>
</reference>
<dbReference type="InterPro" id="IPR031311">
    <property type="entry name" value="CHIT_BIND_RR_consensus"/>
</dbReference>
<evidence type="ECO:0000256" key="1">
    <source>
        <dbReference type="ARBA" id="ARBA00022460"/>
    </source>
</evidence>
<dbReference type="InterPro" id="IPR000618">
    <property type="entry name" value="Insect_cuticle"/>
</dbReference>
<dbReference type="PRINTS" id="PR00947">
    <property type="entry name" value="CUTICLE"/>
</dbReference>
<dbReference type="Pfam" id="PF00379">
    <property type="entry name" value="Chitin_bind_4"/>
    <property type="match status" value="1"/>
</dbReference>
<dbReference type="PROSITE" id="PS00233">
    <property type="entry name" value="CHIT_BIND_RR_1"/>
    <property type="match status" value="1"/>
</dbReference>
<organism evidence="2">
    <name type="scientific">Anopheles atroparvus</name>
    <name type="common">European mosquito</name>
    <dbReference type="NCBI Taxonomy" id="41427"/>
    <lineage>
        <taxon>Eukaryota</taxon>
        <taxon>Metazoa</taxon>
        <taxon>Ecdysozoa</taxon>
        <taxon>Arthropoda</taxon>
        <taxon>Hexapoda</taxon>
        <taxon>Insecta</taxon>
        <taxon>Pterygota</taxon>
        <taxon>Neoptera</taxon>
        <taxon>Endopterygota</taxon>
        <taxon>Diptera</taxon>
        <taxon>Nematocera</taxon>
        <taxon>Culicoidea</taxon>
        <taxon>Culicidae</taxon>
        <taxon>Anophelinae</taxon>
        <taxon>Anopheles</taxon>
    </lineage>
</organism>
<dbReference type="PANTHER" id="PTHR10380:SF192">
    <property type="entry name" value="GEO02312P1"/>
    <property type="match status" value="1"/>
</dbReference>
<dbReference type="PANTHER" id="PTHR10380">
    <property type="entry name" value="CUTICLE PROTEIN"/>
    <property type="match status" value="1"/>
</dbReference>
<dbReference type="EnsemblMetazoa" id="AATE000914-RA">
    <property type="protein sequence ID" value="AATE000914-PA.1"/>
    <property type="gene ID" value="AATE000914"/>
</dbReference>
<dbReference type="STRING" id="41427.A0A182IKK8"/>
<accession>A0A182IKK8</accession>
<name>A0A182IKK8_ANOAO</name>
<dbReference type="GO" id="GO:0062129">
    <property type="term" value="C:chitin-based extracellular matrix"/>
    <property type="evidence" value="ECO:0007669"/>
    <property type="project" value="TreeGrafter"/>
</dbReference>
<dbReference type="InterPro" id="IPR050468">
    <property type="entry name" value="Cuticle_Struct_Prot"/>
</dbReference>